<dbReference type="SUPFAM" id="SSF51445">
    <property type="entry name" value="(Trans)glycosidases"/>
    <property type="match status" value="1"/>
</dbReference>
<dbReference type="Gramene" id="mRNA:HanXRQr2_Chr08g0318281">
    <property type="protein sequence ID" value="mRNA:HanXRQr2_Chr08g0318281"/>
    <property type="gene ID" value="HanXRQr2_Chr08g0318281"/>
</dbReference>
<evidence type="ECO:0000313" key="7">
    <source>
        <dbReference type="EMBL" id="KAF5793600.1"/>
    </source>
</evidence>
<feature type="signal peptide" evidence="5">
    <location>
        <begin position="1"/>
        <end position="21"/>
    </location>
</feature>
<dbReference type="GO" id="GO:0000272">
    <property type="term" value="P:polysaccharide catabolic process"/>
    <property type="evidence" value="ECO:0007669"/>
    <property type="project" value="InterPro"/>
</dbReference>
<keyword evidence="2 4" id="KW-0378">Hydrolase</keyword>
<name>A0A251U164_HELAN</name>
<dbReference type="GO" id="GO:0030246">
    <property type="term" value="F:carbohydrate binding"/>
    <property type="evidence" value="ECO:0007669"/>
    <property type="project" value="UniProtKB-KW"/>
</dbReference>
<dbReference type="OrthoDB" id="442731at2759"/>
<evidence type="ECO:0000256" key="5">
    <source>
        <dbReference type="SAM" id="SignalP"/>
    </source>
</evidence>
<dbReference type="Gene3D" id="3.20.20.80">
    <property type="entry name" value="Glycosidases"/>
    <property type="match status" value="1"/>
</dbReference>
<reference evidence="7 9" key="1">
    <citation type="journal article" date="2017" name="Nature">
        <title>The sunflower genome provides insights into oil metabolism, flowering and Asterid evolution.</title>
        <authorList>
            <person name="Badouin H."/>
            <person name="Gouzy J."/>
            <person name="Grassa C.J."/>
            <person name="Murat F."/>
            <person name="Staton S.E."/>
            <person name="Cottret L."/>
            <person name="Lelandais-Briere C."/>
            <person name="Owens G.L."/>
            <person name="Carrere S."/>
            <person name="Mayjonade B."/>
            <person name="Legrand L."/>
            <person name="Gill N."/>
            <person name="Kane N.C."/>
            <person name="Bowers J.E."/>
            <person name="Hubner S."/>
            <person name="Bellec A."/>
            <person name="Berard A."/>
            <person name="Berges H."/>
            <person name="Blanchet N."/>
            <person name="Boniface M.C."/>
            <person name="Brunel D."/>
            <person name="Catrice O."/>
            <person name="Chaidir N."/>
            <person name="Claudel C."/>
            <person name="Donnadieu C."/>
            <person name="Faraut T."/>
            <person name="Fievet G."/>
            <person name="Helmstetter N."/>
            <person name="King M."/>
            <person name="Knapp S.J."/>
            <person name="Lai Z."/>
            <person name="Le Paslier M.C."/>
            <person name="Lippi Y."/>
            <person name="Lorenzon L."/>
            <person name="Mandel J.R."/>
            <person name="Marage G."/>
            <person name="Marchand G."/>
            <person name="Marquand E."/>
            <person name="Bret-Mestries E."/>
            <person name="Morien E."/>
            <person name="Nambeesan S."/>
            <person name="Nguyen T."/>
            <person name="Pegot-Espagnet P."/>
            <person name="Pouilly N."/>
            <person name="Raftis F."/>
            <person name="Sallet E."/>
            <person name="Schiex T."/>
            <person name="Thomas J."/>
            <person name="Vandecasteele C."/>
            <person name="Vares D."/>
            <person name="Vear F."/>
            <person name="Vautrin S."/>
            <person name="Crespi M."/>
            <person name="Mangin B."/>
            <person name="Burke J.M."/>
            <person name="Salse J."/>
            <person name="Munos S."/>
            <person name="Vincourt P."/>
            <person name="Rieseberg L.H."/>
            <person name="Langlade N.B."/>
        </authorList>
    </citation>
    <scope>NUCLEOTIDE SEQUENCE [LARGE SCALE GENOMIC DNA]</scope>
    <source>
        <strain evidence="9">cv. SF193</strain>
        <tissue evidence="7">Leaves</tissue>
    </source>
</reference>
<evidence type="ECO:0000313" key="8">
    <source>
        <dbReference type="EMBL" id="OTG17108.1"/>
    </source>
</evidence>
<reference evidence="8" key="2">
    <citation type="submission" date="2017-02" db="EMBL/GenBank/DDBJ databases">
        <title>Sunflower complete genome.</title>
        <authorList>
            <person name="Langlade N."/>
            <person name="Munos S."/>
        </authorList>
    </citation>
    <scope>NUCLEOTIDE SEQUENCE [LARGE SCALE GENOMIC DNA]</scope>
    <source>
        <tissue evidence="8">Leaves</tissue>
    </source>
</reference>
<evidence type="ECO:0000256" key="2">
    <source>
        <dbReference type="ARBA" id="ARBA00022801"/>
    </source>
</evidence>
<gene>
    <name evidence="8" type="ORF">HannXRQ_Chr08g0208431</name>
    <name evidence="7" type="ORF">HanXRQr2_Chr08g0318281</name>
</gene>
<dbReference type="OMA" id="CCNLDDG"/>
<dbReference type="PANTHER" id="PTHR31263">
    <property type="entry name" value="CELLULASE FAMILY PROTEIN (AFU_ORTHOLOGUE AFUA_5G14560)"/>
    <property type="match status" value="1"/>
</dbReference>
<comment type="similarity">
    <text evidence="1 4">Belongs to the glycosyl hydrolase 5 (cellulase A) family.</text>
</comment>
<evidence type="ECO:0000259" key="6">
    <source>
        <dbReference type="Pfam" id="PF00150"/>
    </source>
</evidence>
<keyword evidence="3 4" id="KW-0326">Glycosidase</keyword>
<dbReference type="Pfam" id="PF00150">
    <property type="entry name" value="Cellulase"/>
    <property type="match status" value="1"/>
</dbReference>
<dbReference type="InParanoid" id="A0A251U164"/>
<dbReference type="EMBL" id="MNCJ02000323">
    <property type="protein sequence ID" value="KAF5793600.1"/>
    <property type="molecule type" value="Genomic_DNA"/>
</dbReference>
<keyword evidence="8" id="KW-0430">Lectin</keyword>
<dbReference type="InterPro" id="IPR035992">
    <property type="entry name" value="Ricin_B-like_lectins"/>
</dbReference>
<accession>A0A251U164</accession>
<dbReference type="GO" id="GO:0102252">
    <property type="term" value="F:cellulose 1,4-beta-cellobiosidase activity (reducing end)"/>
    <property type="evidence" value="ECO:0007669"/>
    <property type="project" value="UniProtKB-EC"/>
</dbReference>
<dbReference type="FunCoup" id="A0A251U164">
    <property type="interactions" value="14"/>
</dbReference>
<reference evidence="7" key="3">
    <citation type="submission" date="2020-06" db="EMBL/GenBank/DDBJ databases">
        <title>Helianthus annuus Genome sequencing and assembly Release 2.</title>
        <authorList>
            <person name="Gouzy J."/>
            <person name="Langlade N."/>
            <person name="Munos S."/>
        </authorList>
    </citation>
    <scope>NUCLEOTIDE SEQUENCE</scope>
    <source>
        <tissue evidence="7">Leaves</tissue>
    </source>
</reference>
<proteinExistence type="inferred from homology"/>
<feature type="chain" id="PRO_5012625984" evidence="5">
    <location>
        <begin position="22"/>
        <end position="569"/>
    </location>
</feature>
<evidence type="ECO:0000313" key="9">
    <source>
        <dbReference type="Proteomes" id="UP000215914"/>
    </source>
</evidence>
<evidence type="ECO:0000256" key="4">
    <source>
        <dbReference type="RuleBase" id="RU361153"/>
    </source>
</evidence>
<evidence type="ECO:0000256" key="3">
    <source>
        <dbReference type="ARBA" id="ARBA00023295"/>
    </source>
</evidence>
<dbReference type="EC" id="3.2.1.176" evidence="7"/>
<dbReference type="AlphaFoldDB" id="A0A251U164"/>
<sequence>MRGSFRSYLLFLLLPLLLVLHETVIHNRRHHTNNNAAADDDDLALALSTSSRWIVDDRKGGERVKLSCVNWVSHLDAAVAEGLSKQPVDVISKKIVEMGFNCVRFTYPLFLFTDDKLGSMTMRQSMMKLGLSGSIAGVQVNNPLLVDLPLVNVFQEVVSNLNENNVMIILDNHLSKPGWCCSDNDGNGFFGDLYFDPKVWIEGISRVASMFKGYNNVIGMSLRNELRGRRQNLKTWYKYMQIGAERVHAMNPNVLIIISGLNYDLDLSFLQTNPVSLSFSKKLVFEIHWYGFSDGDDWITGNANEVCGRVIDKIANNALFLLDQGYPLFVSEWGVDQSGTNDNDNRYLNCLLGWAAENDLDWTLWTLVGSYYYREGVIGMEETYGLLNWNWRELRNSSFLEKISPLQSPFQAPDSNALAHKIIFHPSTGLCMQSHSSSLGPCSNALELDYTQEKILIVKGTNYCIEASEMHTPVRVGVMCGDDSSTRWEAISASKMHLSSTDKNGNIVCLDIDSKNNIVTNDCKCLSKDYSCDPSSQWFKVINSTSFNIAPSPISISQRPILDGSISSS</sequence>
<dbReference type="STRING" id="4232.A0A251U164"/>
<dbReference type="InterPro" id="IPR001547">
    <property type="entry name" value="Glyco_hydro_5"/>
</dbReference>
<dbReference type="EMBL" id="CM007897">
    <property type="protein sequence ID" value="OTG17108.1"/>
    <property type="molecule type" value="Genomic_DNA"/>
</dbReference>
<dbReference type="Proteomes" id="UP000215914">
    <property type="component" value="Chromosome 8"/>
</dbReference>
<keyword evidence="5" id="KW-0732">Signal</keyword>
<keyword evidence="9" id="KW-1185">Reference proteome</keyword>
<dbReference type="InterPro" id="IPR017853">
    <property type="entry name" value="GH"/>
</dbReference>
<dbReference type="SUPFAM" id="SSF50370">
    <property type="entry name" value="Ricin B-like lectins"/>
    <property type="match status" value="1"/>
</dbReference>
<evidence type="ECO:0000256" key="1">
    <source>
        <dbReference type="ARBA" id="ARBA00005641"/>
    </source>
</evidence>
<organism evidence="8 9">
    <name type="scientific">Helianthus annuus</name>
    <name type="common">Common sunflower</name>
    <dbReference type="NCBI Taxonomy" id="4232"/>
    <lineage>
        <taxon>Eukaryota</taxon>
        <taxon>Viridiplantae</taxon>
        <taxon>Streptophyta</taxon>
        <taxon>Embryophyta</taxon>
        <taxon>Tracheophyta</taxon>
        <taxon>Spermatophyta</taxon>
        <taxon>Magnoliopsida</taxon>
        <taxon>eudicotyledons</taxon>
        <taxon>Gunneridae</taxon>
        <taxon>Pentapetalae</taxon>
        <taxon>asterids</taxon>
        <taxon>campanulids</taxon>
        <taxon>Asterales</taxon>
        <taxon>Asteraceae</taxon>
        <taxon>Asteroideae</taxon>
        <taxon>Heliantheae alliance</taxon>
        <taxon>Heliantheae</taxon>
        <taxon>Helianthus</taxon>
    </lineage>
</organism>
<dbReference type="PANTHER" id="PTHR31263:SF57">
    <property type="entry name" value="CELLULOSE 1,4-BETA-CELLOBIOSIDASE (REDUCING END)"/>
    <property type="match status" value="1"/>
</dbReference>
<feature type="domain" description="Glycoside hydrolase family 5" evidence="6">
    <location>
        <begin position="90"/>
        <end position="367"/>
    </location>
</feature>
<protein>
    <submittedName>
        <fullName evidence="7">Cellulose 1,4-beta-cellobiosidase (Reducing end)</fullName>
        <ecNumber evidence="7">3.2.1.176</ecNumber>
    </submittedName>
    <submittedName>
        <fullName evidence="8">Putative ricin B, lectin domain, Glycoside hydrolase, family 5</fullName>
    </submittedName>
</protein>